<accession>A0A2T2NGP7</accession>
<evidence type="ECO:0000256" key="7">
    <source>
        <dbReference type="SAM" id="Phobius"/>
    </source>
</evidence>
<dbReference type="Proteomes" id="UP000240883">
    <property type="component" value="Unassembled WGS sequence"/>
</dbReference>
<organism evidence="10 11">
    <name type="scientific">Corynespora cassiicola Philippines</name>
    <dbReference type="NCBI Taxonomy" id="1448308"/>
    <lineage>
        <taxon>Eukaryota</taxon>
        <taxon>Fungi</taxon>
        <taxon>Dikarya</taxon>
        <taxon>Ascomycota</taxon>
        <taxon>Pezizomycotina</taxon>
        <taxon>Dothideomycetes</taxon>
        <taxon>Pleosporomycetidae</taxon>
        <taxon>Pleosporales</taxon>
        <taxon>Corynesporascaceae</taxon>
        <taxon>Corynespora</taxon>
    </lineage>
</organism>
<dbReference type="InterPro" id="IPR015920">
    <property type="entry name" value="Cellobiose_DH-like_cyt"/>
</dbReference>
<evidence type="ECO:0000313" key="11">
    <source>
        <dbReference type="Proteomes" id="UP000240883"/>
    </source>
</evidence>
<feature type="chain" id="PRO_5015783818" evidence="8">
    <location>
        <begin position="21"/>
        <end position="414"/>
    </location>
</feature>
<gene>
    <name evidence="10" type="ORF">BS50DRAFT_678677</name>
</gene>
<dbReference type="SMART" id="SM00665">
    <property type="entry name" value="B561"/>
    <property type="match status" value="1"/>
</dbReference>
<dbReference type="CDD" id="cd09630">
    <property type="entry name" value="CDH_like_cytochrome"/>
    <property type="match status" value="1"/>
</dbReference>
<dbReference type="Gene3D" id="1.20.120.1770">
    <property type="match status" value="1"/>
</dbReference>
<keyword evidence="3 7" id="KW-0812">Transmembrane</keyword>
<dbReference type="CDD" id="cd08760">
    <property type="entry name" value="Cyt_b561_FRRS1_like"/>
    <property type="match status" value="1"/>
</dbReference>
<feature type="transmembrane region" description="Helical" evidence="7">
    <location>
        <begin position="297"/>
        <end position="319"/>
    </location>
</feature>
<evidence type="ECO:0000256" key="8">
    <source>
        <dbReference type="SAM" id="SignalP"/>
    </source>
</evidence>
<name>A0A2T2NGP7_CORCC</name>
<dbReference type="SUPFAM" id="SSF49344">
    <property type="entry name" value="CBD9-like"/>
    <property type="match status" value="1"/>
</dbReference>
<keyword evidence="6 7" id="KW-0472">Membrane</keyword>
<evidence type="ECO:0000259" key="9">
    <source>
        <dbReference type="SMART" id="SM00665"/>
    </source>
</evidence>
<dbReference type="Pfam" id="PF03188">
    <property type="entry name" value="Cytochrom_B561"/>
    <property type="match status" value="1"/>
</dbReference>
<keyword evidence="11" id="KW-1185">Reference proteome</keyword>
<dbReference type="OrthoDB" id="19261at2759"/>
<evidence type="ECO:0000256" key="5">
    <source>
        <dbReference type="ARBA" id="ARBA00022989"/>
    </source>
</evidence>
<dbReference type="AlphaFoldDB" id="A0A2T2NGP7"/>
<feature type="transmembrane region" description="Helical" evidence="7">
    <location>
        <begin position="266"/>
        <end position="285"/>
    </location>
</feature>
<proteinExistence type="predicted"/>
<dbReference type="InterPro" id="IPR006593">
    <property type="entry name" value="Cyt_b561/ferric_Rdtase_TM"/>
</dbReference>
<keyword evidence="8" id="KW-0732">Signal</keyword>
<feature type="transmembrane region" description="Helical" evidence="7">
    <location>
        <begin position="233"/>
        <end position="254"/>
    </location>
</feature>
<feature type="transmembrane region" description="Helical" evidence="7">
    <location>
        <begin position="367"/>
        <end position="387"/>
    </location>
</feature>
<keyword evidence="2" id="KW-0813">Transport</keyword>
<evidence type="ECO:0000256" key="3">
    <source>
        <dbReference type="ARBA" id="ARBA00022692"/>
    </source>
</evidence>
<keyword evidence="4" id="KW-0249">Electron transport</keyword>
<feature type="signal peptide" evidence="8">
    <location>
        <begin position="1"/>
        <end position="20"/>
    </location>
</feature>
<feature type="domain" description="Cytochrome b561" evidence="9">
    <location>
        <begin position="235"/>
        <end position="357"/>
    </location>
</feature>
<dbReference type="EMBL" id="KZ678138">
    <property type="protein sequence ID" value="PSN64613.1"/>
    <property type="molecule type" value="Genomic_DNA"/>
</dbReference>
<evidence type="ECO:0000256" key="2">
    <source>
        <dbReference type="ARBA" id="ARBA00022448"/>
    </source>
</evidence>
<dbReference type="PANTHER" id="PTHR47797:SF3">
    <property type="entry name" value="CYTOCHROME B561 DOMAIN-CONTAINING PROTEIN"/>
    <property type="match status" value="1"/>
</dbReference>
<evidence type="ECO:0000313" key="10">
    <source>
        <dbReference type="EMBL" id="PSN64613.1"/>
    </source>
</evidence>
<protein>
    <submittedName>
        <fullName evidence="10">CBD9-like protein</fullName>
    </submittedName>
</protein>
<keyword evidence="5 7" id="KW-1133">Transmembrane helix</keyword>
<dbReference type="Gene3D" id="2.60.40.1210">
    <property type="entry name" value="Cellobiose dehydrogenase, cytochrome domain"/>
    <property type="match status" value="1"/>
</dbReference>
<evidence type="ECO:0000256" key="6">
    <source>
        <dbReference type="ARBA" id="ARBA00023136"/>
    </source>
</evidence>
<evidence type="ECO:0000256" key="1">
    <source>
        <dbReference type="ARBA" id="ARBA00004370"/>
    </source>
</evidence>
<dbReference type="STRING" id="1448308.A0A2T2NGP7"/>
<evidence type="ECO:0000256" key="4">
    <source>
        <dbReference type="ARBA" id="ARBA00022982"/>
    </source>
</evidence>
<comment type="subcellular location">
    <subcellularLocation>
        <location evidence="1">Membrane</location>
    </subcellularLocation>
</comment>
<feature type="transmembrane region" description="Helical" evidence="7">
    <location>
        <begin position="340"/>
        <end position="361"/>
    </location>
</feature>
<dbReference type="PANTHER" id="PTHR47797">
    <property type="entry name" value="DEHYDROGENASE, PUTATIVE (AFU_ORTHOLOGUE AFUA_8G05805)-RELATED"/>
    <property type="match status" value="1"/>
</dbReference>
<sequence>MKQVNVFFTFLFIIINTCRGSEPAQICHVNPTRYTDMCMAVKTVKSQHERGHDLLMTFSVKFHEGIGWAAFGVGDIMERALMFVLWPGEQDGDIVLSLRSTTEHVPPKPLKNQRQVHVHSTEIDRNGFHILKATCYSCETVGLGPLNATTDQQSWLFATSYLQQTKTNDPNLRISMHTDYGLTLVDMAQSLSTNPDEDYPAVSTDRSLIHAMDPSGSSRSGASTYASIPINMWNAHGLILSFSVVLNCFGILLIRSGFKWAFRGHWIVQALSAFGLMLGCFIGIFKSTSVFHFETFASLHKLIGVAVTIGVPVQVAFGYRHHLNYLKFGQRTRVSLFHIYLGRALFIALNVNVFMGLLHAGKGSALKWIWVAIVFVETLALGGMMFARRTSAEKGYKNVEGDDVDPFVIEEEEK</sequence>
<dbReference type="GO" id="GO:0016020">
    <property type="term" value="C:membrane"/>
    <property type="evidence" value="ECO:0007669"/>
    <property type="project" value="UniProtKB-SubCell"/>
</dbReference>
<dbReference type="Pfam" id="PF16010">
    <property type="entry name" value="CDH-cyt"/>
    <property type="match status" value="1"/>
</dbReference>
<reference evidence="10 11" key="1">
    <citation type="journal article" date="2018" name="Front. Microbiol.">
        <title>Genome-Wide Analysis of Corynespora cassiicola Leaf Fall Disease Putative Effectors.</title>
        <authorList>
            <person name="Lopez D."/>
            <person name="Ribeiro S."/>
            <person name="Label P."/>
            <person name="Fumanal B."/>
            <person name="Venisse J.S."/>
            <person name="Kohler A."/>
            <person name="de Oliveira R.R."/>
            <person name="Labutti K."/>
            <person name="Lipzen A."/>
            <person name="Lail K."/>
            <person name="Bauer D."/>
            <person name="Ohm R.A."/>
            <person name="Barry K.W."/>
            <person name="Spatafora J."/>
            <person name="Grigoriev I.V."/>
            <person name="Martin F.M."/>
            <person name="Pujade-Renaud V."/>
        </authorList>
    </citation>
    <scope>NUCLEOTIDE SEQUENCE [LARGE SCALE GENOMIC DNA]</scope>
    <source>
        <strain evidence="10 11">Philippines</strain>
    </source>
</reference>